<dbReference type="GO" id="GO:0006654">
    <property type="term" value="P:phosphatidic acid biosynthetic process"/>
    <property type="evidence" value="ECO:0007669"/>
    <property type="project" value="TreeGrafter"/>
</dbReference>
<feature type="transmembrane region" description="Helical" evidence="3">
    <location>
        <begin position="31"/>
        <end position="55"/>
    </location>
</feature>
<dbReference type="SMART" id="SM00563">
    <property type="entry name" value="PlsC"/>
    <property type="match status" value="1"/>
</dbReference>
<dbReference type="VEuPathDB" id="TriTrypDB:TcIL3000_0_42610"/>
<evidence type="ECO:0000259" key="4">
    <source>
        <dbReference type="SMART" id="SM00563"/>
    </source>
</evidence>
<keyword evidence="1" id="KW-0808">Transferase</keyword>
<dbReference type="Proteomes" id="UP000000702">
    <property type="component" value="Unassembled WGS sequence"/>
</dbReference>
<dbReference type="GO" id="GO:0005783">
    <property type="term" value="C:endoplasmic reticulum"/>
    <property type="evidence" value="ECO:0007669"/>
    <property type="project" value="TreeGrafter"/>
</dbReference>
<keyword evidence="3" id="KW-0472">Membrane</keyword>
<dbReference type="SUPFAM" id="SSF69593">
    <property type="entry name" value="Glycerol-3-phosphate (1)-acyltransferase"/>
    <property type="match status" value="1"/>
</dbReference>
<feature type="domain" description="Phospholipid/glycerol acyltransferase" evidence="4">
    <location>
        <begin position="107"/>
        <end position="235"/>
    </location>
</feature>
<dbReference type="PANTHER" id="PTHR10434:SF48">
    <property type="entry name" value="PUTATIVE-RELATED"/>
    <property type="match status" value="1"/>
</dbReference>
<evidence type="ECO:0000256" key="3">
    <source>
        <dbReference type="SAM" id="Phobius"/>
    </source>
</evidence>
<dbReference type="CDD" id="cd07989">
    <property type="entry name" value="LPLAT_AGPAT-like"/>
    <property type="match status" value="1"/>
</dbReference>
<evidence type="ECO:0000256" key="1">
    <source>
        <dbReference type="ARBA" id="ARBA00022679"/>
    </source>
</evidence>
<evidence type="ECO:0000256" key="2">
    <source>
        <dbReference type="ARBA" id="ARBA00023315"/>
    </source>
</evidence>
<accession>F9W8I3</accession>
<gene>
    <name evidence="5" type="ORF">TCIL3000_0_42610</name>
</gene>
<reference evidence="5 6" key="2">
    <citation type="journal article" date="2012" name="Proc. Natl. Acad. Sci. U.S.A.">
        <title>Antigenic diversity is generated by distinct evolutionary mechanisms in African trypanosome species.</title>
        <authorList>
            <person name="Jackson A.P."/>
            <person name="Berry A."/>
            <person name="Aslett M."/>
            <person name="Allison H.C."/>
            <person name="Burton P."/>
            <person name="Vavrova-Anderson J."/>
            <person name="Brown R."/>
            <person name="Browne H."/>
            <person name="Corton N."/>
            <person name="Hauser H."/>
            <person name="Gamble J."/>
            <person name="Gilderthorp R."/>
            <person name="Marcello L."/>
            <person name="McQuillan J."/>
            <person name="Otto T.D."/>
            <person name="Quail M.A."/>
            <person name="Sanders M.J."/>
            <person name="van Tonder A."/>
            <person name="Ginger M.L."/>
            <person name="Field M.C."/>
            <person name="Barry J.D."/>
            <person name="Hertz-Fowler C."/>
            <person name="Berriman M."/>
        </authorList>
    </citation>
    <scope>NUCLEOTIDE SEQUENCE [LARGE SCALE GENOMIC DNA]</scope>
    <source>
        <strain evidence="5 6">IL3000</strain>
    </source>
</reference>
<dbReference type="OMA" id="AICSCHC"/>
<protein>
    <submittedName>
        <fullName evidence="5">WGS project CAEQ00000000 data, annotated contig 1735</fullName>
    </submittedName>
</protein>
<sequence length="305" mass="34669">MSVLGVLLLALIFGVFWYLLRERRFPVVVMRVWFSISILATVTTVYIVCIPIRVARRMKWITKRRSEEIGCWFSCLVMGKVLRFLTPHIHIKVMEGSLDPHGLQQANVTCSCHTSFFDTLLFLEVMSPSYVSNSRALAKHTLWELPLLGKVIDVCGHFPIYFTSSSENSFSVDKEKQAQVKVATDEFINSGGNLCLFPEGALNRTPEKLKDFRHGTFTMILQHNSRLYYVVHNGSHEVWPAKLTGLPGSPADVYIYIGEHKYDAATSTAEQLSVELRGVMQKHVDQILELRMQSKRSTGEGRKDN</sequence>
<keyword evidence="3" id="KW-0812">Transmembrane</keyword>
<dbReference type="EMBL" id="CAEQ01001170">
    <property type="protein sequence ID" value="CCD13515.1"/>
    <property type="molecule type" value="Genomic_DNA"/>
</dbReference>
<keyword evidence="2" id="KW-0012">Acyltransferase</keyword>
<evidence type="ECO:0000313" key="6">
    <source>
        <dbReference type="Proteomes" id="UP000000702"/>
    </source>
</evidence>
<reference evidence="6" key="1">
    <citation type="submission" date="2011-07" db="EMBL/GenBank/DDBJ databases">
        <title>Divergent evolution of antigenic variation in African trypanosomes.</title>
        <authorList>
            <person name="Jackson A.P."/>
            <person name="Berry A."/>
            <person name="Allison H.C."/>
            <person name="Burton P."/>
            <person name="Anderson J."/>
            <person name="Aslett M."/>
            <person name="Brown R."/>
            <person name="Corton N."/>
            <person name="Harris D."/>
            <person name="Hauser H."/>
            <person name="Gamble J."/>
            <person name="Gilderthorp R."/>
            <person name="McQuillan J."/>
            <person name="Quail M.A."/>
            <person name="Sanders M."/>
            <person name="Van Tonder A."/>
            <person name="Ginger M.L."/>
            <person name="Donelson J.E."/>
            <person name="Field M.C."/>
            <person name="Barry J.D."/>
            <person name="Berriman M."/>
            <person name="Hertz-Fowler C."/>
        </authorList>
    </citation>
    <scope>NUCLEOTIDE SEQUENCE [LARGE SCALE GENOMIC DNA]</scope>
    <source>
        <strain evidence="6">IL3000</strain>
    </source>
</reference>
<name>F9W8I3_TRYCI</name>
<proteinExistence type="predicted"/>
<organism evidence="5 6">
    <name type="scientific">Trypanosoma congolense (strain IL3000)</name>
    <dbReference type="NCBI Taxonomy" id="1068625"/>
    <lineage>
        <taxon>Eukaryota</taxon>
        <taxon>Discoba</taxon>
        <taxon>Euglenozoa</taxon>
        <taxon>Kinetoplastea</taxon>
        <taxon>Metakinetoplastina</taxon>
        <taxon>Trypanosomatida</taxon>
        <taxon>Trypanosomatidae</taxon>
        <taxon>Trypanosoma</taxon>
        <taxon>Nannomonas</taxon>
    </lineage>
</organism>
<keyword evidence="6" id="KW-1185">Reference proteome</keyword>
<keyword evidence="3" id="KW-1133">Transmembrane helix</keyword>
<evidence type="ECO:0000313" key="5">
    <source>
        <dbReference type="EMBL" id="CCD13515.1"/>
    </source>
</evidence>
<dbReference type="AlphaFoldDB" id="F9W8I3"/>
<comment type="caution">
    <text evidence="5">The sequence shown here is derived from an EMBL/GenBank/DDBJ whole genome shotgun (WGS) entry which is preliminary data.</text>
</comment>
<dbReference type="GO" id="GO:0003841">
    <property type="term" value="F:1-acylglycerol-3-phosphate O-acyltransferase activity"/>
    <property type="evidence" value="ECO:0007669"/>
    <property type="project" value="TreeGrafter"/>
</dbReference>
<dbReference type="PANTHER" id="PTHR10434">
    <property type="entry name" value="1-ACYL-SN-GLYCEROL-3-PHOSPHATE ACYLTRANSFERASE"/>
    <property type="match status" value="1"/>
</dbReference>
<dbReference type="Pfam" id="PF01553">
    <property type="entry name" value="Acyltransferase"/>
    <property type="match status" value="1"/>
</dbReference>
<dbReference type="InterPro" id="IPR002123">
    <property type="entry name" value="Plipid/glycerol_acylTrfase"/>
</dbReference>